<dbReference type="InterPro" id="IPR023198">
    <property type="entry name" value="PGP-like_dom2"/>
</dbReference>
<dbReference type="SFLD" id="SFLDS00003">
    <property type="entry name" value="Haloacid_Dehalogenase"/>
    <property type="match status" value="1"/>
</dbReference>
<dbReference type="GO" id="GO:0008253">
    <property type="term" value="F:5'-nucleotidase activity"/>
    <property type="evidence" value="ECO:0007669"/>
    <property type="project" value="InterPro"/>
</dbReference>
<protein>
    <submittedName>
        <fullName evidence="1">Noncanonical pyrimidine nucleotidase, YjjG family</fullName>
    </submittedName>
</protein>
<keyword evidence="2" id="KW-1185">Reference proteome</keyword>
<dbReference type="Pfam" id="PF13419">
    <property type="entry name" value="HAD_2"/>
    <property type="match status" value="1"/>
</dbReference>
<name>A0A1E5L1D8_9ENTE</name>
<dbReference type="PANTHER" id="PTHR47478:SF1">
    <property type="entry name" value="PYRIMIDINE 5'-NUCLEOTIDASE YJJG"/>
    <property type="match status" value="1"/>
</dbReference>
<dbReference type="InterPro" id="IPR006439">
    <property type="entry name" value="HAD-SF_hydro_IA"/>
</dbReference>
<dbReference type="InterPro" id="IPR036412">
    <property type="entry name" value="HAD-like_sf"/>
</dbReference>
<comment type="caution">
    <text evidence="1">The sequence shown here is derived from an EMBL/GenBank/DDBJ whole genome shotgun (WGS) entry which is preliminary data.</text>
</comment>
<organism evidence="1 2">
    <name type="scientific">Enterococcus rivorum</name>
    <dbReference type="NCBI Taxonomy" id="762845"/>
    <lineage>
        <taxon>Bacteria</taxon>
        <taxon>Bacillati</taxon>
        <taxon>Bacillota</taxon>
        <taxon>Bacilli</taxon>
        <taxon>Lactobacillales</taxon>
        <taxon>Enterococcaceae</taxon>
        <taxon>Enterococcus</taxon>
    </lineage>
</organism>
<proteinExistence type="predicted"/>
<dbReference type="SUPFAM" id="SSF56784">
    <property type="entry name" value="HAD-like"/>
    <property type="match status" value="1"/>
</dbReference>
<dbReference type="AlphaFoldDB" id="A0A1E5L1D8"/>
<dbReference type="SFLD" id="SFLDG01129">
    <property type="entry name" value="C1.5:_HAD__Beta-PGM__Phosphata"/>
    <property type="match status" value="1"/>
</dbReference>
<dbReference type="InterPro" id="IPR023214">
    <property type="entry name" value="HAD_sf"/>
</dbReference>
<dbReference type="EMBL" id="MIEK01000001">
    <property type="protein sequence ID" value="OEH83948.1"/>
    <property type="molecule type" value="Genomic_DNA"/>
</dbReference>
<accession>A0A1E5L1D8</accession>
<dbReference type="Gene3D" id="3.40.50.1000">
    <property type="entry name" value="HAD superfamily/HAD-like"/>
    <property type="match status" value="1"/>
</dbReference>
<evidence type="ECO:0000313" key="2">
    <source>
        <dbReference type="Proteomes" id="UP000095256"/>
    </source>
</evidence>
<dbReference type="InterPro" id="IPR052550">
    <property type="entry name" value="Pyrimidine_5'-ntase_YjjG"/>
</dbReference>
<dbReference type="InterPro" id="IPR041492">
    <property type="entry name" value="HAD_2"/>
</dbReference>
<dbReference type="OrthoDB" id="9802350at2"/>
<dbReference type="PANTHER" id="PTHR47478">
    <property type="match status" value="1"/>
</dbReference>
<dbReference type="NCBIfam" id="TIGR01549">
    <property type="entry name" value="HAD-SF-IA-v1"/>
    <property type="match status" value="1"/>
</dbReference>
<reference evidence="1 2" key="1">
    <citation type="submission" date="2016-09" db="EMBL/GenBank/DDBJ databases">
        <authorList>
            <person name="Capua I."/>
            <person name="De Benedictis P."/>
            <person name="Joannis T."/>
            <person name="Lombin L.H."/>
            <person name="Cattoli G."/>
        </authorList>
    </citation>
    <scope>NUCLEOTIDE SEQUENCE [LARGE SCALE GENOMIC DNA]</scope>
    <source>
        <strain evidence="1 2">LMG 25899</strain>
    </source>
</reference>
<evidence type="ECO:0000313" key="1">
    <source>
        <dbReference type="EMBL" id="OEH83948.1"/>
    </source>
</evidence>
<dbReference type="InterPro" id="IPR011951">
    <property type="entry name" value="HAD-SF_hydro_IA_YjjG/PynA"/>
</dbReference>
<dbReference type="NCBIfam" id="TIGR02254">
    <property type="entry name" value="YjjG_YfnB"/>
    <property type="match status" value="1"/>
</dbReference>
<dbReference type="RefSeq" id="WP_069696959.1">
    <property type="nucleotide sequence ID" value="NZ_JAGGMA010000011.1"/>
</dbReference>
<gene>
    <name evidence="1" type="ORF">BCR26_00290</name>
</gene>
<dbReference type="Gene3D" id="1.10.150.240">
    <property type="entry name" value="Putative phosphatase, domain 2"/>
    <property type="match status" value="1"/>
</dbReference>
<sequence>MKFKTLLFDVDDTLLDFQLAEKKALKALFEEENISLTATIEATYKKINHQLWSDFEIGKIGKEVVIDTRFKRLFEELGRDVDGKKMDEKYRYHLSRGHDLLGNSKQIIEELQPHYDLYIVTNGVAETQYPRLEASKLLPLFKDTFVSEEVGYQKPMKEYFDYVFERIPNFEPEKTLIVGDSLTSDIKGGNMAKIKTAWLNPKKLAAIEGIQPDYTMTKLEDIFSILH</sequence>
<dbReference type="STRING" id="762845.BCR26_00290"/>
<dbReference type="Proteomes" id="UP000095256">
    <property type="component" value="Unassembled WGS sequence"/>
</dbReference>